<sequence length="3933" mass="394664">MSDSQVSFATLGNAIGFITKLSGSVTVQSIDGQERVVKIGDPIFFGEIVLTGPNGSAAIAFIDGTEIVIGNDAVVEITDEVYNSGDNADLVADSSADVDALQEAILAGDDPTLIQDAPAAGEAQGFEQQRVDVDIDRNDNSALPTFGNDTLSTLPTYGYDTDNGSGGQTGQNQYSVPSSSNRTSSETTSTTVSPVAAVAGTVTVNSITSDDMINATEATSTIVVSGTAAGGDISQGDQVVLVVNGTTYTTTVSATGTWSIGVAGSDLAADTSFDVVVTSSNSSGNTVESIGTSTHTVDQSTLFVNIDIDPITEDSTINAAESNAMVTITGTVTGDEFNTGIVTVVINGVTYETQVGSDGIWSVDVAGSDLIADSDRVVEASVVVSNNIGQEGVTDTTESYLVKTGSRASISVNSITSDDVINAEESEGSVTVSGRVGFDASAGDVVSMTINGTLYTAVVLANKTWSVDVLGSDLAQDASFQASVTGQDSAGNSFSATTTSTHTVDTSADAGTVTVNAITSDDVINATEAAGTVAVTGTATGGDIAEGDSVTLVINGTTYTTTVGADNTWSVDVAGSDLAADTAFDAVVTSSDEAGNTVESTGSSTHTVDTSADAGTVTVNAITSDDVINATEAAGTVAVTGTATGGDIAEGDSVTLVINGTTYTTTVGADNTWSVDVAGSDLAADTAFDAVVTSSDEAGNTVESTGSSTHTVDTSADAGTVTVNAITSDDVINATEAAGTVAVTGTATGGDIAEGDSVTLVINGTTYTTTVGADNTWSVDVAGSDLAADTAFDAVVTSSDEAGNTVESTGSSTHTVDTSADAGTVTVNAITSDDVINATEAAGTVAVTGTATGGDIAEGDSVTLVINGTTYTTTVGADNTWSVDVAGSDLAADTAFDAVVTSSDEAGNTVESTGSSTHTVDTSADAGTVTVNAITSDDVINATEAAGTVAVTGTATGGDIAEGDSVTLVINGTTYTTTVGADNTWSVDVAGSDLAADTAFDAVVTSSDEAGNTVESTGSSTHTVDTSADAGTVTVNAITSDDVINATEAAGTVAVTGTATGGDIAEGDSVTLVINGTTYTTTVGADNTWSVDVAGSDLAADTAFDAVVTSSDEAGNTVESTGSSTHTVDTSADAGTVTVNAITSDDVINATEAAGTVAVTGTATGGDIAEGDSVTLVINGTTYTTTVGADNTWSVDVAGSDLAADTAFDAVVTSSDEAGNTVESTGSSTHTVDTSADAGTVTVNAITSDDVINATEAAGTVAVTGTATGGDIAEGDSVTLVINGTTYTTTVGADNTWSVDVAGSDLAADTAFDAVVTSSDEAGNTVESTGSSTHTVDTSADAGTVTVNAITSDDVINATEAAGTVAVTGTATGGDIAEGDSVTLVINGTTYTTTVGADNTWSVDVAGSDLAADTAFDAVVTSSDEAGNTVESTGSSTHTVDTSADAGTVTVNAITSDDVINATEAAGTVAVTGTATGGDIAEGDSVTLVINGTTYTTTVGADNTWSVDVAGSDLAADTAFDAVVTSSDEAGNTVESTGSSTHTVDTSADAGTVTVNAITSDDVINATEAAGTVAVTGTATGGDIAEGDSVTLVINGTTYTTTVGADNTWSVDVAGSDLAADTAFDAVVTSSDEAGNTVESTGSSTHTVDTSADAGTVTVNAITSDDVINATEAAGTVAVTGTATGGDIAEGDSVTLVINGTTYTTTVGADNTWSVDVAGSDLAADTAFDAVVTSSDEAGNTVESTGSSTHTVDTSADAGTVTVNAITSDDVINATEAAGTVAVTGTATGGDIAEGDSVTLVINGTTYTTTVGADNTWSVDVAGSDLAADTAFDAVVTSSDEAGNTVESTGSSTHTVDTSADAGTVTVNAITSDDVINATEAAGTVAVTGTATGGDIAEGDSVTLVINGTTYTTTVGADNTWSVDVAGSDLAADTAFDAVVTSSDEAGNTVESTGSSTHTVDTSADAGTVTVNAITSDDVINATEAAGTVAVTGTATGGDIAEGDSVTLVINGTTYTTTVGADNTWSVDVAGSDLAADTAFDAVVTSSDEAGNTVESTGSSTHTVDLAANANIDIGRITSDSVINSGESADGVMVSITGWVGGDAKPGDTVTITLDGEVIGSGIVSNEQNASGKYTYSIDVLGSDLANTTLANPFVTATVTGTDEAGNPFSANSTEIFKVDTFADVDVFLAENNNDGVVNFDEAGNLTVGGWLEVGGNVTSITVTDSEGQMVTLTGNIVISEDGSGWAYFETNIDVSTLADGELSVVVNVTDGYGNEGVSNPQSIVKDTVADAGTVTVNAITSDDVINAEESGQTITVSGKAVGGDISVGDVVKMTINGKEYSTTVAVGGLWTLAVAGSDLAADTEFEVVVTSSDAAGNTVESKTTSTHVVDTTAPDSLVISLNTDSGSSANDNLTNDGSYTITGIESGATLEYFVDGEWITTAPTTSEGVNTVTVRQVDSAGNTSESSTLEFTLDTVAEVAGETVSMNEDSAEPIVINILANDESGAVLVPGSVSFDSEKGTVTVNEDGTLLFTPAADFSGEVEIAYQVIDEAGNTATATATVNVTPVTDVPTVELTLEPTTTTTLYSVDLSNVLDGVEDPVGNPAGFTVIAKNSDGNVVDISIKDSGSPTGFGVTGAASNGDDSEIGKQETLVVELDKPASSATFELAWLNSHNETAVYTVKYSDGTSATFTIDGNSDEGGYDRIGDPVTVTAPEGKSILAIEFSTPTTGDRVATSDYLLHSVSYESAVTNYTVDITAAPTDTDHSENITELTVTTPEGTSLSGAEKLGTENGVTTWKISLNSGGFTNNVAIDPETGVVTVKGLVLSVPDDFDGELSVTATATAVDPGAAAVSGSATWENSAPELAFADGSDSVVISEEDLLDSDSAAANGASVTGTFSISDAEGQNLALSLVAPAEVMTSGGVTLVWTTDSSGNLVAKAGETEIIRVALTDTDGQHGYVVTLSGPVDHGDTTLEDAVTVDFGIAVNDGLATTTEYVSVSIEDSAPVAVNDEDSITVRRETFEVTGIEANWVSYQSGTNVKTFDGTSTLGGLDNDDGKDQIRWGTPASSGLQSGYGFIDNDAGLSGQFELNEDIVIGTFTHYNYPVYDNAITAASMEVSFSVTDDTGVTQPVTLKVDFDHNETPNSNDALASRDIVTVKNTFVTFEWEGEVYTLQVVGFKDINDPDGPVVTSIYTNEDAATSYELVVRVVEGEGYSLPETTGNVLEGDDGAGADALSQDGDTSVVSVAVGGLVTESDANVGSSIQGQYGNLVLNADGSYTYQVTVSVDKIPAGAQETFSYMIQDSDGSTSSATLSIDVGTNTAPVAQNDAFTGEMAQGLEISVTSLLANDTDTDGDTLTVTSVSNAQNGYAYLNSEGNVVFTPASGFTGTASFNYTVSDGNGGKDTATATLEVKAATTSANVTVSIAEINGNWDGFGSKSDLIDSATHHDYNYDQWHQFGSGNDQIVIDNDVEKWLDAGDGDNSIYVGDDVNRNNSAGIKTGSGDDDIFVKDNVDSTIQTGGGNDRVQIGYDLGNGYHSAHINLGDGDNNLIIKNDVNNYSTVHSGSGDDVVSIGDDVRYDADIQLGDGNDRLTIGDKIEKEVSINLGSGNDVLVVGGKVSDEAWVDGGSGSDSVWFESYSRSDYNSDKDGIKSRFANFENFKFSDGTVIGNASAFDGSSVSGYSVTVNISDLASDETLSSVVINGVPEGAKLQQNGIDLAVNDDGTYTVSVDSGVTSIDNLMVVSSSNSQLDDFELTASINTNGVNDDLIGTTDESVIVGGSGDDFLSGTTGEDSLLGNSGDDVLFGGNDQVSDTLTGGAGNDIFILNDTADVSNIDIITDFNAAEDALDLTDLLTGIEGDPGKDADVDAITKFLTENVKVTDGHVKVGGEDVAEFGSASSFDSNLDGSVSSTDSIKVIYNDQEYNINIDG</sequence>
<dbReference type="Pfam" id="PF19077">
    <property type="entry name" value="Big_13"/>
    <property type="match status" value="1"/>
</dbReference>
<accession>A0A7H1JAS3</accession>
<evidence type="ECO:0000313" key="3">
    <source>
        <dbReference type="EMBL" id="QNT07589.1"/>
    </source>
</evidence>
<feature type="region of interest" description="Disordered" evidence="1">
    <location>
        <begin position="138"/>
        <end position="192"/>
    </location>
</feature>
<dbReference type="Proteomes" id="UP000516370">
    <property type="component" value="Chromosome"/>
</dbReference>
<evidence type="ECO:0000313" key="4">
    <source>
        <dbReference type="Proteomes" id="UP000516370"/>
    </source>
</evidence>
<name>A0A7H1JAS3_9GAMM</name>
<dbReference type="Gene3D" id="2.60.40.10">
    <property type="entry name" value="Immunoglobulins"/>
    <property type="match status" value="21"/>
</dbReference>
<reference evidence="3 4" key="1">
    <citation type="submission" date="2020-09" db="EMBL/GenBank/DDBJ databases">
        <title>Complete genome sequence of an Arctic sea ice bacterium Marinomonas arctica BSI20414.</title>
        <authorList>
            <person name="Liao L."/>
            <person name="Chen B."/>
        </authorList>
    </citation>
    <scope>NUCLEOTIDE SEQUENCE [LARGE SCALE GENOMIC DNA]</scope>
    <source>
        <strain evidence="3 4">BSI20414</strain>
    </source>
</reference>
<dbReference type="InterPro" id="IPR013783">
    <property type="entry name" value="Ig-like_fold"/>
</dbReference>
<dbReference type="InterPro" id="IPR049826">
    <property type="entry name" value="Ig-like_ice"/>
</dbReference>
<dbReference type="Pfam" id="PF17963">
    <property type="entry name" value="Big_9"/>
    <property type="match status" value="2"/>
</dbReference>
<proteinExistence type="predicted"/>
<dbReference type="EMBL" id="CP061081">
    <property type="protein sequence ID" value="QNT07589.1"/>
    <property type="molecule type" value="Genomic_DNA"/>
</dbReference>
<dbReference type="PRINTS" id="PR00313">
    <property type="entry name" value="CABNDNGRPT"/>
</dbReference>
<gene>
    <name evidence="3" type="ORF">IBG28_08275</name>
</gene>
<organism evidence="3 4">
    <name type="scientific">Marinomonas arctica</name>
    <dbReference type="NCBI Taxonomy" id="383750"/>
    <lineage>
        <taxon>Bacteria</taxon>
        <taxon>Pseudomonadati</taxon>
        <taxon>Pseudomonadota</taxon>
        <taxon>Gammaproteobacteria</taxon>
        <taxon>Oceanospirillales</taxon>
        <taxon>Oceanospirillaceae</taxon>
        <taxon>Marinomonas</taxon>
    </lineage>
</organism>
<evidence type="ECO:0000256" key="1">
    <source>
        <dbReference type="SAM" id="MobiDB-lite"/>
    </source>
</evidence>
<dbReference type="NCBIfam" id="NF033510">
    <property type="entry name" value="Ca_tandemer"/>
    <property type="match status" value="20"/>
</dbReference>
<keyword evidence="4" id="KW-1185">Reference proteome</keyword>
<feature type="compositionally biased region" description="Low complexity" evidence="1">
    <location>
        <begin position="175"/>
        <end position="192"/>
    </location>
</feature>
<evidence type="ECO:0000259" key="2">
    <source>
        <dbReference type="Pfam" id="PF19077"/>
    </source>
</evidence>
<dbReference type="NCBIfam" id="NF012196">
    <property type="entry name" value="Ig_like_ice"/>
    <property type="match status" value="20"/>
</dbReference>
<dbReference type="KEGG" id="mard:IBG28_08275"/>
<dbReference type="InterPro" id="IPR011049">
    <property type="entry name" value="Serralysin-like_metalloprot_C"/>
</dbReference>
<protein>
    <submittedName>
        <fullName evidence="3">Ig-like domain-containing protein</fullName>
    </submittedName>
</protein>
<feature type="compositionally biased region" description="Polar residues" evidence="1">
    <location>
        <begin position="140"/>
        <end position="155"/>
    </location>
</feature>
<dbReference type="InterPro" id="IPR044016">
    <property type="entry name" value="Big_13"/>
</dbReference>
<dbReference type="RefSeq" id="WP_188322976.1">
    <property type="nucleotide sequence ID" value="NZ_CP061081.1"/>
</dbReference>
<feature type="domain" description="Bacterial Ig-like" evidence="2">
    <location>
        <begin position="2399"/>
        <end position="2476"/>
    </location>
</feature>
<dbReference type="SUPFAM" id="SSF51120">
    <property type="entry name" value="beta-Roll"/>
    <property type="match status" value="1"/>
</dbReference>